<evidence type="ECO:0000313" key="2">
    <source>
        <dbReference type="Proteomes" id="UP000507245"/>
    </source>
</evidence>
<dbReference type="InterPro" id="IPR028103">
    <property type="entry name" value="Spatacsin"/>
</dbReference>
<dbReference type="GO" id="GO:0005737">
    <property type="term" value="C:cytoplasm"/>
    <property type="evidence" value="ECO:0007669"/>
    <property type="project" value="TreeGrafter"/>
</dbReference>
<dbReference type="Proteomes" id="UP000507245">
    <property type="component" value="Unassembled WGS sequence"/>
</dbReference>
<organism evidence="1 2">
    <name type="scientific">Prunus armeniaca</name>
    <name type="common">Apricot</name>
    <name type="synonym">Armeniaca vulgaris</name>
    <dbReference type="NCBI Taxonomy" id="36596"/>
    <lineage>
        <taxon>Eukaryota</taxon>
        <taxon>Viridiplantae</taxon>
        <taxon>Streptophyta</taxon>
        <taxon>Embryophyta</taxon>
        <taxon>Tracheophyta</taxon>
        <taxon>Spermatophyta</taxon>
        <taxon>Magnoliopsida</taxon>
        <taxon>eudicotyledons</taxon>
        <taxon>Gunneridae</taxon>
        <taxon>Pentapetalae</taxon>
        <taxon>rosids</taxon>
        <taxon>fabids</taxon>
        <taxon>Rosales</taxon>
        <taxon>Rosaceae</taxon>
        <taxon>Amygdaloideae</taxon>
        <taxon>Amygdaleae</taxon>
        <taxon>Prunus</taxon>
    </lineage>
</organism>
<dbReference type="OrthoDB" id="2018754at2759"/>
<name>A0A6J5WG34_PRUAR</name>
<evidence type="ECO:0000313" key="1">
    <source>
        <dbReference type="EMBL" id="CAB4299351.1"/>
    </source>
</evidence>
<reference evidence="2" key="1">
    <citation type="journal article" date="2020" name="Genome Biol.">
        <title>Gamete binning: chromosome-level and haplotype-resolved genome assembly enabled by high-throughput single-cell sequencing of gamete genomes.</title>
        <authorList>
            <person name="Campoy J.A."/>
            <person name="Sun H."/>
            <person name="Goel M."/>
            <person name="Jiao W.-B."/>
            <person name="Folz-Donahue K."/>
            <person name="Wang N."/>
            <person name="Rubio M."/>
            <person name="Liu C."/>
            <person name="Kukat C."/>
            <person name="Ruiz D."/>
            <person name="Huettel B."/>
            <person name="Schneeberger K."/>
        </authorList>
    </citation>
    <scope>NUCLEOTIDE SEQUENCE [LARGE SCALE GENOMIC DNA]</scope>
    <source>
        <strain evidence="2">cv. Rojo Pasion</strain>
    </source>
</reference>
<accession>A0A6J5WG34</accession>
<proteinExistence type="predicted"/>
<dbReference type="EMBL" id="CAEKKB010000002">
    <property type="protein sequence ID" value="CAB4299351.1"/>
    <property type="molecule type" value="Genomic_DNA"/>
</dbReference>
<protein>
    <submittedName>
        <fullName evidence="1">Uncharacterized protein</fullName>
    </submittedName>
</protein>
<dbReference type="PANTHER" id="PTHR13650">
    <property type="entry name" value="SPATACSIN"/>
    <property type="match status" value="1"/>
</dbReference>
<keyword evidence="2" id="KW-1185">Reference proteome</keyword>
<gene>
    <name evidence="1" type="ORF">ORAREDHAP_LOCUS13389</name>
</gene>
<sequence length="296" mass="31918">MPLAIINFEDSVLVASCALFLELCGFSASMLRIDIAALRRMSSFYKSSENIESLKQVSTKGSAFHAVSHGSDITESLARALADEHLHQDNSTLEKASLPPMVDGKTCGSWLLSGNGWIFVGSSIGGYPFDTVVQVASKEFSDPRLRIHISTVLKGMQLEEKLALLQISWRGHFDESKGVVLVDFGNDCIVLFRCVSNILPNSLAGNHCSKAEFKTKAASGAHLKRSVSCSNSDISNSPVGAQIFDSQDPSSKGERNVQLGESINVSSDSDEGPALLSKMVAVLCEQHLFLPLLRGI</sequence>
<dbReference type="AlphaFoldDB" id="A0A6J5WG34"/>
<dbReference type="PANTHER" id="PTHR13650:SF0">
    <property type="entry name" value="SPATACSIN"/>
    <property type="match status" value="1"/>
</dbReference>